<feature type="binding site" evidence="6">
    <location>
        <position position="280"/>
    </location>
    <ligand>
        <name>Ni(2+)</name>
        <dbReference type="ChEBI" id="CHEBI:49786"/>
        <label>2</label>
    </ligand>
</feature>
<feature type="binding site" evidence="6">
    <location>
        <position position="147"/>
    </location>
    <ligand>
        <name>Ni(2+)</name>
        <dbReference type="ChEBI" id="CHEBI:49786"/>
        <label>1</label>
    </ligand>
</feature>
<dbReference type="InterPro" id="IPR011059">
    <property type="entry name" value="Metal-dep_hydrolase_composite"/>
</dbReference>
<dbReference type="Pfam" id="PF01979">
    <property type="entry name" value="Amidohydro_1"/>
    <property type="match status" value="1"/>
</dbReference>
<name>A0ABU4BDE3_9NOCA</name>
<accession>A0ABU4BDE3</accession>
<evidence type="ECO:0000313" key="12">
    <source>
        <dbReference type="Proteomes" id="UP001185755"/>
    </source>
</evidence>
<evidence type="ECO:0000256" key="5">
    <source>
        <dbReference type="ARBA" id="ARBA00047778"/>
    </source>
</evidence>
<dbReference type="EMBL" id="JAWLJX010000003">
    <property type="protein sequence ID" value="MDV6262136.1"/>
    <property type="molecule type" value="Genomic_DNA"/>
</dbReference>
<dbReference type="NCBIfam" id="NF009686">
    <property type="entry name" value="PRK13207.1"/>
    <property type="match status" value="1"/>
</dbReference>
<evidence type="ECO:0000259" key="10">
    <source>
        <dbReference type="PROSITE" id="PS51368"/>
    </source>
</evidence>
<dbReference type="EC" id="3.5.1.5" evidence="6 7"/>
<keyword evidence="3 6" id="KW-0479">Metal-binding</keyword>
<comment type="similarity">
    <text evidence="6 9">Belongs to the metallo-dependent hydrolases superfamily. Urease alpha subunit family.</text>
</comment>
<dbReference type="GO" id="GO:0009039">
    <property type="term" value="F:urease activity"/>
    <property type="evidence" value="ECO:0007669"/>
    <property type="project" value="UniProtKB-EC"/>
</dbReference>
<feature type="binding site" evidence="6">
    <location>
        <position position="149"/>
    </location>
    <ligand>
        <name>Ni(2+)</name>
        <dbReference type="ChEBI" id="CHEBI:49786"/>
        <label>1</label>
    </ligand>
</feature>
<feature type="binding site" description="via carbamate group" evidence="6">
    <location>
        <position position="225"/>
    </location>
    <ligand>
        <name>Ni(2+)</name>
        <dbReference type="ChEBI" id="CHEBI:49786"/>
        <label>1</label>
    </ligand>
</feature>
<dbReference type="PANTHER" id="PTHR43440:SF1">
    <property type="entry name" value="UREASE"/>
    <property type="match status" value="1"/>
</dbReference>
<dbReference type="Gene3D" id="3.20.20.140">
    <property type="entry name" value="Metal-dependent hydrolases"/>
    <property type="match status" value="1"/>
</dbReference>
<comment type="pathway">
    <text evidence="1 6">Nitrogen metabolism; urea degradation; CO(2) and NH(3) from urea (urease route): step 1/1.</text>
</comment>
<comment type="PTM">
    <text evidence="6">Carboxylation allows a single lysine to coordinate two nickel ions.</text>
</comment>
<feature type="active site" description="Proton donor" evidence="6 8">
    <location>
        <position position="328"/>
    </location>
</feature>
<dbReference type="Pfam" id="PF00449">
    <property type="entry name" value="Urease_alpha"/>
    <property type="match status" value="1"/>
</dbReference>
<dbReference type="InterPro" id="IPR011612">
    <property type="entry name" value="Urease_alpha_N_dom"/>
</dbReference>
<dbReference type="SUPFAM" id="SSF51556">
    <property type="entry name" value="Metallo-dependent hydrolases"/>
    <property type="match status" value="1"/>
</dbReference>
<dbReference type="Proteomes" id="UP001185755">
    <property type="component" value="Unassembled WGS sequence"/>
</dbReference>
<keyword evidence="4 6" id="KW-0378">Hydrolase</keyword>
<evidence type="ECO:0000256" key="4">
    <source>
        <dbReference type="ARBA" id="ARBA00022801"/>
    </source>
</evidence>
<dbReference type="PRINTS" id="PR01752">
    <property type="entry name" value="UREASE"/>
</dbReference>
<evidence type="ECO:0000256" key="6">
    <source>
        <dbReference type="HAMAP-Rule" id="MF_01953"/>
    </source>
</evidence>
<evidence type="ECO:0000256" key="2">
    <source>
        <dbReference type="ARBA" id="ARBA00022596"/>
    </source>
</evidence>
<dbReference type="InterPro" id="IPR006680">
    <property type="entry name" value="Amidohydro-rel"/>
</dbReference>
<evidence type="ECO:0000256" key="7">
    <source>
        <dbReference type="NCBIfam" id="TIGR01792"/>
    </source>
</evidence>
<dbReference type="PANTHER" id="PTHR43440">
    <property type="entry name" value="UREASE"/>
    <property type="match status" value="1"/>
</dbReference>
<feature type="binding site" evidence="6">
    <location>
        <position position="254"/>
    </location>
    <ligand>
        <name>Ni(2+)</name>
        <dbReference type="ChEBI" id="CHEBI:49786"/>
        <label>2</label>
    </ligand>
</feature>
<evidence type="ECO:0000256" key="1">
    <source>
        <dbReference type="ARBA" id="ARBA00004897"/>
    </source>
</evidence>
<dbReference type="PROSITE" id="PS51368">
    <property type="entry name" value="UREASE_3"/>
    <property type="match status" value="1"/>
</dbReference>
<sequence>MSSLVSTDGITIDRASYVRMFGPTVGDRIRLADSSLFVEVERDLTTPGYELLAGAGKNVRDGEGYRPTSTASDGALDYVFIGATVIDAVQGVIKADIGIRGGLIAGIGKAGNPDVMPDVTEGMVVGHMTTPIPAAGLIVTAGAIETHAHLISPQQSEHALATGTTTLIGGSPGPAFEVGTGSARNLGLFLQAGEHTPMNFVAFGRGASDERAVTESVAAGAGAVKIHEDFGSSPAVIDKTLRAADSADFAVHLHTDSINEFGFAETTMNTIGDRTIHMYHVEGAGGGHAPDLIRCVGYDNVIPASTNPTNPYTAYALDEGIPMTMAAHNMNWQAPEDVAFAEARIRPQTMVAEDFLHDMGAISIFGSDTQGMGRVAENIANCWQLADVMKQRVGRLPEEMTEASDNERVKRYIAKLTVNPAISIGAAAYIGSVEVGKVADLVLWSPAFFGVKPEVVMKNGFVAWAALGDAAGSISRSQPVVSRPNWGALGAASAELGMVFMSSLAVDAGIADRLGLRKRVVPIASVRGLRKSDMVRNSALPVVEVDPRTFDVRADGVLLTGEPATTVPFSRRYLLR</sequence>
<dbReference type="InterPro" id="IPR005848">
    <property type="entry name" value="Urease_asu"/>
</dbReference>
<proteinExistence type="inferred from homology"/>
<comment type="caution">
    <text evidence="11">The sequence shown here is derived from an EMBL/GenBank/DDBJ whole genome shotgun (WGS) entry which is preliminary data.</text>
</comment>
<dbReference type="InterPro" id="IPR017951">
    <property type="entry name" value="Urease_asu_c"/>
</dbReference>
<comment type="subcellular location">
    <subcellularLocation>
        <location evidence="6 8">Cytoplasm</location>
    </subcellularLocation>
</comment>
<feature type="binding site" description="via carbamate group" evidence="6">
    <location>
        <position position="225"/>
    </location>
    <ligand>
        <name>Ni(2+)</name>
        <dbReference type="ChEBI" id="CHEBI:49786"/>
        <label>2</label>
    </ligand>
</feature>
<keyword evidence="6 8" id="KW-0963">Cytoplasm</keyword>
<comment type="cofactor">
    <cofactor evidence="6">
        <name>Ni cation</name>
        <dbReference type="ChEBI" id="CHEBI:25516"/>
    </cofactor>
    <text evidence="6">Binds 2 nickel ions per subunit.</text>
</comment>
<evidence type="ECO:0000256" key="9">
    <source>
        <dbReference type="RuleBase" id="RU004158"/>
    </source>
</evidence>
<dbReference type="SUPFAM" id="SSF51338">
    <property type="entry name" value="Composite domain of metallo-dependent hydrolases"/>
    <property type="match status" value="1"/>
</dbReference>
<dbReference type="InterPro" id="IPR050112">
    <property type="entry name" value="Urease_alpha_subunit"/>
</dbReference>
<dbReference type="Gene3D" id="2.30.40.10">
    <property type="entry name" value="Urease, subunit C, domain 1"/>
    <property type="match status" value="1"/>
</dbReference>
<reference evidence="11 12" key="1">
    <citation type="submission" date="2023-10" db="EMBL/GenBank/DDBJ databases">
        <title>Development of a sustainable strategy for remediation of hydrocarbon-contaminated territories based on the waste exchange concept.</title>
        <authorList>
            <person name="Krivoruchko A."/>
        </authorList>
    </citation>
    <scope>NUCLEOTIDE SEQUENCE [LARGE SCALE GENOMIC DNA]</scope>
    <source>
        <strain evidence="11 12">IEGM 1323</strain>
    </source>
</reference>
<feature type="binding site" evidence="6">
    <location>
        <position position="368"/>
    </location>
    <ligand>
        <name>Ni(2+)</name>
        <dbReference type="ChEBI" id="CHEBI:49786"/>
        <label>1</label>
    </ligand>
</feature>
<protein>
    <recommendedName>
        <fullName evidence="6 7">Urease subunit alpha</fullName>
        <ecNumber evidence="6 7">3.5.1.5</ecNumber>
    </recommendedName>
    <alternativeName>
        <fullName evidence="6">Urea amidohydrolase subunit alpha</fullName>
    </alternativeName>
</protein>
<organism evidence="11 12">
    <name type="scientific">Rhodococcoides yunnanense</name>
    <dbReference type="NCBI Taxonomy" id="278209"/>
    <lineage>
        <taxon>Bacteria</taxon>
        <taxon>Bacillati</taxon>
        <taxon>Actinomycetota</taxon>
        <taxon>Actinomycetes</taxon>
        <taxon>Mycobacteriales</taxon>
        <taxon>Nocardiaceae</taxon>
        <taxon>Rhodococcoides</taxon>
    </lineage>
</organism>
<evidence type="ECO:0000256" key="8">
    <source>
        <dbReference type="PROSITE-ProRule" id="PRU00700"/>
    </source>
</evidence>
<feature type="domain" description="Urease" evidence="10">
    <location>
        <begin position="142"/>
        <end position="576"/>
    </location>
</feature>
<dbReference type="InterPro" id="IPR032466">
    <property type="entry name" value="Metal_Hydrolase"/>
</dbReference>
<comment type="catalytic activity">
    <reaction evidence="5 6">
        <text>urea + 2 H2O + H(+) = hydrogencarbonate + 2 NH4(+)</text>
        <dbReference type="Rhea" id="RHEA:20557"/>
        <dbReference type="ChEBI" id="CHEBI:15377"/>
        <dbReference type="ChEBI" id="CHEBI:15378"/>
        <dbReference type="ChEBI" id="CHEBI:16199"/>
        <dbReference type="ChEBI" id="CHEBI:17544"/>
        <dbReference type="ChEBI" id="CHEBI:28938"/>
        <dbReference type="EC" id="3.5.1.5"/>
    </reaction>
</comment>
<evidence type="ECO:0000256" key="3">
    <source>
        <dbReference type="ARBA" id="ARBA00022723"/>
    </source>
</evidence>
<evidence type="ECO:0000313" key="11">
    <source>
        <dbReference type="EMBL" id="MDV6262136.1"/>
    </source>
</evidence>
<dbReference type="HAMAP" id="MF_01953">
    <property type="entry name" value="Urease_alpha"/>
    <property type="match status" value="1"/>
</dbReference>
<comment type="subunit">
    <text evidence="6">Heterotrimer of UreA (gamma), UreB (beta) and UreC (alpha) subunits. Three heterotrimers associate to form the active enzyme.</text>
</comment>
<gene>
    <name evidence="6 11" type="primary">ureC</name>
    <name evidence="11" type="ORF">R3P96_12370</name>
</gene>
<dbReference type="RefSeq" id="WP_317564600.1">
    <property type="nucleotide sequence ID" value="NZ_JAWLJX010000003.1"/>
</dbReference>
<feature type="modified residue" description="N6-carboxylysine" evidence="6">
    <location>
        <position position="225"/>
    </location>
</feature>
<dbReference type="NCBIfam" id="TIGR01792">
    <property type="entry name" value="urease_alph"/>
    <property type="match status" value="1"/>
</dbReference>
<feature type="binding site" evidence="6 8">
    <location>
        <position position="227"/>
    </location>
    <ligand>
        <name>substrate</name>
    </ligand>
</feature>
<keyword evidence="12" id="KW-1185">Reference proteome</keyword>
<keyword evidence="2 6" id="KW-0533">Nickel</keyword>